<dbReference type="STRING" id="1305737.GCA_000526355_02699"/>
<dbReference type="AlphaFoldDB" id="A0A0P7Y9I0"/>
<dbReference type="Proteomes" id="UP000050421">
    <property type="component" value="Unassembled WGS sequence"/>
</dbReference>
<organism evidence="2 3">
    <name type="scientific">Algoriphagus marincola HL-49</name>
    <dbReference type="NCBI Taxonomy" id="1305737"/>
    <lineage>
        <taxon>Bacteria</taxon>
        <taxon>Pseudomonadati</taxon>
        <taxon>Bacteroidota</taxon>
        <taxon>Cytophagia</taxon>
        <taxon>Cytophagales</taxon>
        <taxon>Cyclobacteriaceae</taxon>
        <taxon>Algoriphagus</taxon>
    </lineage>
</organism>
<name>A0A0P7Y9I0_9BACT</name>
<feature type="region of interest" description="Disordered" evidence="1">
    <location>
        <begin position="1"/>
        <end position="34"/>
    </location>
</feature>
<accession>A0A0P7Y9I0</accession>
<dbReference type="PATRIC" id="fig|1305737.6.peg.3640"/>
<evidence type="ECO:0000313" key="2">
    <source>
        <dbReference type="EMBL" id="KPQ15151.1"/>
    </source>
</evidence>
<reference evidence="2 3" key="1">
    <citation type="submission" date="2015-09" db="EMBL/GenBank/DDBJ databases">
        <title>Identification and resolution of microdiversity through metagenomic sequencing of parallel consortia.</title>
        <authorList>
            <person name="Nelson W.C."/>
            <person name="Romine M.F."/>
            <person name="Lindemann S.R."/>
        </authorList>
    </citation>
    <scope>NUCLEOTIDE SEQUENCE [LARGE SCALE GENOMIC DNA]</scope>
    <source>
        <strain evidence="2">HL-49</strain>
    </source>
</reference>
<proteinExistence type="predicted"/>
<protein>
    <submittedName>
        <fullName evidence="2">Uncharacterized protein</fullName>
    </submittedName>
</protein>
<dbReference type="OrthoDB" id="838788at2"/>
<gene>
    <name evidence="2" type="ORF">HLUCCX10_09675</name>
</gene>
<sequence>MKISKKDFDQMQKKYDKEIQKGKPARGPKEDVENQTKWVFFDRETLEEVLSKADKDPKKGGIKFYLTEYTEEVAKKLYPENSEEYIGRLAIVLSPVNEAKKGLEEEEEEYYNRGNTCPPKCE</sequence>
<evidence type="ECO:0000256" key="1">
    <source>
        <dbReference type="SAM" id="MobiDB-lite"/>
    </source>
</evidence>
<evidence type="ECO:0000313" key="3">
    <source>
        <dbReference type="Proteomes" id="UP000050421"/>
    </source>
</evidence>
<comment type="caution">
    <text evidence="2">The sequence shown here is derived from an EMBL/GenBank/DDBJ whole genome shotgun (WGS) entry which is preliminary data.</text>
</comment>
<dbReference type="EMBL" id="LJXT01000055">
    <property type="protein sequence ID" value="KPQ15151.1"/>
    <property type="molecule type" value="Genomic_DNA"/>
</dbReference>